<feature type="repeat" description="PPR" evidence="3">
    <location>
        <begin position="291"/>
        <end position="325"/>
    </location>
</feature>
<reference evidence="5" key="1">
    <citation type="submission" date="2022-07" db="EMBL/GenBank/DDBJ databases">
        <authorList>
            <person name="Macas J."/>
            <person name="Novak P."/>
            <person name="Neumann P."/>
        </authorList>
    </citation>
    <scope>NUCLEOTIDE SEQUENCE</scope>
</reference>
<comment type="caution">
    <text evidence="5">The sequence shown here is derived from an EMBL/GenBank/DDBJ whole genome shotgun (WGS) entry which is preliminary data.</text>
</comment>
<dbReference type="InterPro" id="IPR002885">
    <property type="entry name" value="PPR_rpt"/>
</dbReference>
<dbReference type="PROSITE" id="PS51375">
    <property type="entry name" value="PPR"/>
    <property type="match status" value="5"/>
</dbReference>
<dbReference type="NCBIfam" id="TIGR00756">
    <property type="entry name" value="PPR"/>
    <property type="match status" value="5"/>
</dbReference>
<evidence type="ECO:0008006" key="7">
    <source>
        <dbReference type="Google" id="ProtNLM"/>
    </source>
</evidence>
<evidence type="ECO:0000256" key="3">
    <source>
        <dbReference type="PROSITE-ProRule" id="PRU00708"/>
    </source>
</evidence>
<dbReference type="Pfam" id="PF12854">
    <property type="entry name" value="PPR_1"/>
    <property type="match status" value="1"/>
</dbReference>
<feature type="repeat" description="PPR" evidence="3">
    <location>
        <begin position="151"/>
        <end position="185"/>
    </location>
</feature>
<dbReference type="PANTHER" id="PTHR47941">
    <property type="entry name" value="PENTATRICOPEPTIDE REPEAT-CONTAINING PROTEIN 3, MITOCHONDRIAL"/>
    <property type="match status" value="1"/>
</dbReference>
<dbReference type="AlphaFoldDB" id="A0AAV0DK91"/>
<feature type="repeat" description="PPR" evidence="3">
    <location>
        <begin position="256"/>
        <end position="290"/>
    </location>
</feature>
<keyword evidence="2" id="KW-0677">Repeat</keyword>
<keyword evidence="6" id="KW-1185">Reference proteome</keyword>
<dbReference type="InterPro" id="IPR011990">
    <property type="entry name" value="TPR-like_helical_dom_sf"/>
</dbReference>
<evidence type="ECO:0000313" key="6">
    <source>
        <dbReference type="Proteomes" id="UP001152523"/>
    </source>
</evidence>
<evidence type="ECO:0000256" key="4">
    <source>
        <dbReference type="SAM" id="MobiDB-lite"/>
    </source>
</evidence>
<name>A0AAV0DK91_9ASTE</name>
<sequence>MHPVRLLRVTSLTGSAPRAALSSSTSSSSSPNRQEKLSVGPAARIHKLIASQSDPLLLAKEICELASRHPDDFHRSYASFHSLIIKLGPSRNAAGLPEIALKTFYTILEFNLKPRPQHLNQILHILVAHPRFIRPAFDLFKSAHQYGVLPNTTSYNILMRAFCLNNDLSIAYSLFGKMLTRDVLPDVESYRILIQGLCRKSQVNKAVALLEDMLNKGFSPDAFIYTTLLNSLCRKKQLREAFKLLCRMKVRGCNPDLVHYNTVILGFCRQDRALDACKVLEQMAANGCLPNLVSYRILVQGLCNQGMYDEAKVYVEEMVSKGFLLHFSVVHTLVMGFVSLGKIEEACEAVEVLLKHRNTLHIDTWDGIIGQICEEDPLGLGDLLKEISKVEIKPDSRIVDIGAGFGDFIINKIKGSTRVV</sequence>
<gene>
    <name evidence="5" type="ORF">CEPIT_LOCUS15911</name>
</gene>
<evidence type="ECO:0000256" key="2">
    <source>
        <dbReference type="ARBA" id="ARBA00022737"/>
    </source>
</evidence>
<feature type="region of interest" description="Disordered" evidence="4">
    <location>
        <begin position="17"/>
        <end position="39"/>
    </location>
</feature>
<comment type="similarity">
    <text evidence="1">Belongs to the PPR family. P subfamily.</text>
</comment>
<dbReference type="SUPFAM" id="SSF81901">
    <property type="entry name" value="HCP-like"/>
    <property type="match status" value="1"/>
</dbReference>
<dbReference type="Proteomes" id="UP001152523">
    <property type="component" value="Unassembled WGS sequence"/>
</dbReference>
<organism evidence="5 6">
    <name type="scientific">Cuscuta epithymum</name>
    <dbReference type="NCBI Taxonomy" id="186058"/>
    <lineage>
        <taxon>Eukaryota</taxon>
        <taxon>Viridiplantae</taxon>
        <taxon>Streptophyta</taxon>
        <taxon>Embryophyta</taxon>
        <taxon>Tracheophyta</taxon>
        <taxon>Spermatophyta</taxon>
        <taxon>Magnoliopsida</taxon>
        <taxon>eudicotyledons</taxon>
        <taxon>Gunneridae</taxon>
        <taxon>Pentapetalae</taxon>
        <taxon>asterids</taxon>
        <taxon>lamiids</taxon>
        <taxon>Solanales</taxon>
        <taxon>Convolvulaceae</taxon>
        <taxon>Cuscuteae</taxon>
        <taxon>Cuscuta</taxon>
        <taxon>Cuscuta subgen. Cuscuta</taxon>
    </lineage>
</organism>
<accession>A0AAV0DK91</accession>
<dbReference type="Gene3D" id="1.25.40.10">
    <property type="entry name" value="Tetratricopeptide repeat domain"/>
    <property type="match status" value="2"/>
</dbReference>
<protein>
    <recommendedName>
        <fullName evidence="7">Pentatricopeptide repeat-containing protein</fullName>
    </recommendedName>
</protein>
<evidence type="ECO:0000256" key="1">
    <source>
        <dbReference type="ARBA" id="ARBA00007626"/>
    </source>
</evidence>
<dbReference type="EMBL" id="CAMAPF010000114">
    <property type="protein sequence ID" value="CAH9102204.1"/>
    <property type="molecule type" value="Genomic_DNA"/>
</dbReference>
<proteinExistence type="inferred from homology"/>
<feature type="repeat" description="PPR" evidence="3">
    <location>
        <begin position="221"/>
        <end position="255"/>
    </location>
</feature>
<feature type="repeat" description="PPR" evidence="3">
    <location>
        <begin position="186"/>
        <end position="220"/>
    </location>
</feature>
<dbReference type="Pfam" id="PF13041">
    <property type="entry name" value="PPR_2"/>
    <property type="match status" value="2"/>
</dbReference>
<evidence type="ECO:0000313" key="5">
    <source>
        <dbReference type="EMBL" id="CAH9102204.1"/>
    </source>
</evidence>